<protein>
    <submittedName>
        <fullName evidence="1">Uncharacterized protein</fullName>
    </submittedName>
</protein>
<evidence type="ECO:0000313" key="1">
    <source>
        <dbReference type="EMBL" id="KAL1899221.1"/>
    </source>
</evidence>
<dbReference type="EMBL" id="JAWCUI010000013">
    <property type="protein sequence ID" value="KAL1899221.1"/>
    <property type="molecule type" value="Genomic_DNA"/>
</dbReference>
<accession>A0ABR3ZF18</accession>
<name>A0ABR3ZF18_9PEZI</name>
<dbReference type="Proteomes" id="UP001583186">
    <property type="component" value="Unassembled WGS sequence"/>
</dbReference>
<evidence type="ECO:0000313" key="2">
    <source>
        <dbReference type="Proteomes" id="UP001583186"/>
    </source>
</evidence>
<gene>
    <name evidence="1" type="ORF">Sste5346_003144</name>
</gene>
<keyword evidence="2" id="KW-1185">Reference proteome</keyword>
<proteinExistence type="predicted"/>
<comment type="caution">
    <text evidence="1">The sequence shown here is derived from an EMBL/GenBank/DDBJ whole genome shotgun (WGS) entry which is preliminary data.</text>
</comment>
<reference evidence="1 2" key="1">
    <citation type="journal article" date="2024" name="IMA Fungus">
        <title>IMA Genome - F19 : A genome assembly and annotation guide to empower mycologists, including annotated draft genome sequences of Ceratocystis pirilliformis, Diaporthe australafricana, Fusarium ophioides, Paecilomyces lecythidis, and Sporothrix stenoceras.</title>
        <authorList>
            <person name="Aylward J."/>
            <person name="Wilson A.M."/>
            <person name="Visagie C.M."/>
            <person name="Spraker J."/>
            <person name="Barnes I."/>
            <person name="Buitendag C."/>
            <person name="Ceriani C."/>
            <person name="Del Mar Angel L."/>
            <person name="du Plessis D."/>
            <person name="Fuchs T."/>
            <person name="Gasser K."/>
            <person name="Kramer D."/>
            <person name="Li W."/>
            <person name="Munsamy K."/>
            <person name="Piso A."/>
            <person name="Price J.L."/>
            <person name="Sonnekus B."/>
            <person name="Thomas C."/>
            <person name="van der Nest A."/>
            <person name="van Dijk A."/>
            <person name="van Heerden A."/>
            <person name="van Vuuren N."/>
            <person name="Yilmaz N."/>
            <person name="Duong T.A."/>
            <person name="van der Merwe N.A."/>
            <person name="Wingfield M.J."/>
            <person name="Wingfield B.D."/>
        </authorList>
    </citation>
    <scope>NUCLEOTIDE SEQUENCE [LARGE SCALE GENOMIC DNA]</scope>
    <source>
        <strain evidence="1 2">CMW 5346</strain>
    </source>
</reference>
<sequence>MSIFPTVENLPEYLANVEKLGKTLRVPAATLRLPKANGYAPELIYFDDGGVVSDLTAMAIDPYNNVLIGAAVLQYGGFAVCKIGHTKPA</sequence>
<organism evidence="1 2">
    <name type="scientific">Sporothrix stenoceras</name>
    <dbReference type="NCBI Taxonomy" id="5173"/>
    <lineage>
        <taxon>Eukaryota</taxon>
        <taxon>Fungi</taxon>
        <taxon>Dikarya</taxon>
        <taxon>Ascomycota</taxon>
        <taxon>Pezizomycotina</taxon>
        <taxon>Sordariomycetes</taxon>
        <taxon>Sordariomycetidae</taxon>
        <taxon>Ophiostomatales</taxon>
        <taxon>Ophiostomataceae</taxon>
        <taxon>Sporothrix</taxon>
    </lineage>
</organism>